<dbReference type="AlphaFoldDB" id="A0A6I1FIA7"/>
<evidence type="ECO:0000313" key="1">
    <source>
        <dbReference type="EMBL" id="KAB7708157.1"/>
    </source>
</evidence>
<organism evidence="1 2">
    <name type="scientific">Bacillus aerolatus</name>
    <dbReference type="NCBI Taxonomy" id="2653354"/>
    <lineage>
        <taxon>Bacteria</taxon>
        <taxon>Bacillati</taxon>
        <taxon>Bacillota</taxon>
        <taxon>Bacilli</taxon>
        <taxon>Bacillales</taxon>
        <taxon>Bacillaceae</taxon>
        <taxon>Bacillus</taxon>
    </lineage>
</organism>
<protein>
    <submittedName>
        <fullName evidence="1">Aldolase</fullName>
    </submittedName>
</protein>
<dbReference type="EMBL" id="WEIO01000002">
    <property type="protein sequence ID" value="KAB7708157.1"/>
    <property type="molecule type" value="Genomic_DNA"/>
</dbReference>
<name>A0A6I1FIA7_9BACI</name>
<gene>
    <name evidence="1" type="ORF">F9802_05480</name>
</gene>
<dbReference type="Gene3D" id="3.40.50.300">
    <property type="entry name" value="P-loop containing nucleotide triphosphate hydrolases"/>
    <property type="match status" value="1"/>
</dbReference>
<dbReference type="RefSeq" id="WP_152150142.1">
    <property type="nucleotide sequence ID" value="NZ_WEIO01000002.1"/>
</dbReference>
<dbReference type="SUPFAM" id="SSF53795">
    <property type="entry name" value="PEP carboxykinase-like"/>
    <property type="match status" value="1"/>
</dbReference>
<dbReference type="InterPro" id="IPR027417">
    <property type="entry name" value="P-loop_NTPase"/>
</dbReference>
<evidence type="ECO:0000313" key="2">
    <source>
        <dbReference type="Proteomes" id="UP000429595"/>
    </source>
</evidence>
<reference evidence="1 2" key="1">
    <citation type="submission" date="2019-10" db="EMBL/GenBank/DDBJ databases">
        <title>Bacillus aerolatum sp. nov., isolated from bioaerosol of sport playgrounds.</title>
        <authorList>
            <person name="Chen P."/>
            <person name="Zhang G."/>
        </authorList>
    </citation>
    <scope>NUCLEOTIDE SEQUENCE [LARGE SCALE GENOMIC DNA]</scope>
    <source>
        <strain evidence="1 2">CX253</strain>
    </source>
</reference>
<accession>A0A6I1FIA7</accession>
<sequence length="310" mass="34533">MLSTLNKVVYKAFGLNVTSEIPLPELPEITDKGKGIDIVIELADLTDLWNELAEPNRYFIVKENSVLFQIPNTATYYIENGEKIIVSPMNGSNEGHVRLYILGTCMGALLLQRKTLPLHGSAIAINGKAYAIVGDSGAGKSTLASAFLNKGYQLLSDDVIPVSLTSDNIPIVTPAYPQQKLWQESLDAFGMEANEYRPIFDRETKFAIPVTSQFAAKSLPLAGVFELVKADTNEIVINPISSLQRLHTLFYHTYRNFLIARLGLMEWHFQMTAKIANKIQVYQLQRPINRFTANDLTSLILKTINKGVEV</sequence>
<proteinExistence type="predicted"/>
<keyword evidence="2" id="KW-1185">Reference proteome</keyword>
<dbReference type="Proteomes" id="UP000429595">
    <property type="component" value="Unassembled WGS sequence"/>
</dbReference>
<comment type="caution">
    <text evidence="1">The sequence shown here is derived from an EMBL/GenBank/DDBJ whole genome shotgun (WGS) entry which is preliminary data.</text>
</comment>